<dbReference type="Gene3D" id="3.30.565.10">
    <property type="entry name" value="Histidine kinase-like ATPase, C-terminal domain"/>
    <property type="match status" value="1"/>
</dbReference>
<feature type="non-terminal residue" evidence="8">
    <location>
        <position position="1"/>
    </location>
</feature>
<keyword evidence="4 8" id="KW-0808">Transferase</keyword>
<dbReference type="InterPro" id="IPR005467">
    <property type="entry name" value="His_kinase_dom"/>
</dbReference>
<keyword evidence="6" id="KW-0812">Transmembrane</keyword>
<dbReference type="InterPro" id="IPR036097">
    <property type="entry name" value="HisK_dim/P_sf"/>
</dbReference>
<feature type="transmembrane region" description="Helical" evidence="6">
    <location>
        <begin position="7"/>
        <end position="30"/>
    </location>
</feature>
<evidence type="ECO:0000256" key="1">
    <source>
        <dbReference type="ARBA" id="ARBA00000085"/>
    </source>
</evidence>
<feature type="domain" description="Histidine kinase" evidence="7">
    <location>
        <begin position="92"/>
        <end position="301"/>
    </location>
</feature>
<dbReference type="Proteomes" id="UP001576784">
    <property type="component" value="Unassembled WGS sequence"/>
</dbReference>
<accession>A0ABV4XJA7</accession>
<dbReference type="SUPFAM" id="SSF47384">
    <property type="entry name" value="Homodimeric domain of signal transducing histidine kinase"/>
    <property type="match status" value="1"/>
</dbReference>
<organism evidence="8 9">
    <name type="scientific">Floridaenema flaviceps BLCC-F50</name>
    <dbReference type="NCBI Taxonomy" id="3153642"/>
    <lineage>
        <taxon>Bacteria</taxon>
        <taxon>Bacillati</taxon>
        <taxon>Cyanobacteriota</taxon>
        <taxon>Cyanophyceae</taxon>
        <taxon>Oscillatoriophycideae</taxon>
        <taxon>Aerosakkonematales</taxon>
        <taxon>Aerosakkonemataceae</taxon>
        <taxon>Floridanema</taxon>
        <taxon>Floridanema flaviceps</taxon>
    </lineage>
</organism>
<evidence type="ECO:0000256" key="2">
    <source>
        <dbReference type="ARBA" id="ARBA00012438"/>
    </source>
</evidence>
<dbReference type="Pfam" id="PF02518">
    <property type="entry name" value="HATPase_c"/>
    <property type="match status" value="1"/>
</dbReference>
<evidence type="ECO:0000256" key="4">
    <source>
        <dbReference type="ARBA" id="ARBA00022777"/>
    </source>
</evidence>
<dbReference type="SUPFAM" id="SSF55874">
    <property type="entry name" value="ATPase domain of HSP90 chaperone/DNA topoisomerase II/histidine kinase"/>
    <property type="match status" value="1"/>
</dbReference>
<dbReference type="InterPro" id="IPR003594">
    <property type="entry name" value="HATPase_dom"/>
</dbReference>
<keyword evidence="4 8" id="KW-0418">Kinase</keyword>
<evidence type="ECO:0000256" key="5">
    <source>
        <dbReference type="ARBA" id="ARBA00023012"/>
    </source>
</evidence>
<dbReference type="RefSeq" id="WP_413261441.1">
    <property type="nucleotide sequence ID" value="NZ_JBHFNR010000017.1"/>
</dbReference>
<evidence type="ECO:0000313" key="8">
    <source>
        <dbReference type="EMBL" id="MFB2891764.1"/>
    </source>
</evidence>
<dbReference type="CDD" id="cd00082">
    <property type="entry name" value="HisKA"/>
    <property type="match status" value="1"/>
</dbReference>
<dbReference type="Gene3D" id="1.10.287.130">
    <property type="match status" value="1"/>
</dbReference>
<keyword evidence="6" id="KW-0472">Membrane</keyword>
<gene>
    <name evidence="8" type="ORF">ACE1CI_02355</name>
</gene>
<sequence>SIWHIGMCSLMTTTIAVMPILIGAIVFVIWRSLRPLQKFTDAIAINSVNQNTQANFRIAEMPVEILPLLRTYDKLVSTISEAGIQQQQFIATLSHELRTSLTLISGYLQSISRRNINLTKSQKEALDIVTNESEHIIQILQDSLEFARVKNSCLPLNLEWLILNDVVNDAVRMTEKFQHRIIQVTANSEKIMVKTDRDRLLQVLIYLIDNAIQHSESHQPITLKLEEKDNLVLLQTSNHGCNIAISQISYQPINLSNALSLQNINLKLAIIEALVKQIGGNIFVESHVSKGTPLIVRLIKD</sequence>
<keyword evidence="9" id="KW-1185">Reference proteome</keyword>
<proteinExistence type="predicted"/>
<dbReference type="Pfam" id="PF00512">
    <property type="entry name" value="HisKA"/>
    <property type="match status" value="1"/>
</dbReference>
<keyword evidence="6" id="KW-1133">Transmembrane helix</keyword>
<dbReference type="EMBL" id="JBHFNR010000017">
    <property type="protein sequence ID" value="MFB2891764.1"/>
    <property type="molecule type" value="Genomic_DNA"/>
</dbReference>
<keyword evidence="5" id="KW-0902">Two-component regulatory system</keyword>
<protein>
    <recommendedName>
        <fullName evidence="2">histidine kinase</fullName>
        <ecNumber evidence="2">2.7.13.3</ecNumber>
    </recommendedName>
</protein>
<evidence type="ECO:0000256" key="6">
    <source>
        <dbReference type="SAM" id="Phobius"/>
    </source>
</evidence>
<comment type="catalytic activity">
    <reaction evidence="1">
        <text>ATP + protein L-histidine = ADP + protein N-phospho-L-histidine.</text>
        <dbReference type="EC" id="2.7.13.3"/>
    </reaction>
</comment>
<comment type="caution">
    <text evidence="8">The sequence shown here is derived from an EMBL/GenBank/DDBJ whole genome shotgun (WGS) entry which is preliminary data.</text>
</comment>
<dbReference type="PROSITE" id="PS50109">
    <property type="entry name" value="HIS_KIN"/>
    <property type="match status" value="1"/>
</dbReference>
<evidence type="ECO:0000256" key="3">
    <source>
        <dbReference type="ARBA" id="ARBA00022553"/>
    </source>
</evidence>
<dbReference type="PANTHER" id="PTHR43547">
    <property type="entry name" value="TWO-COMPONENT HISTIDINE KINASE"/>
    <property type="match status" value="1"/>
</dbReference>
<name>A0ABV4XJA7_9CYAN</name>
<dbReference type="SMART" id="SM00388">
    <property type="entry name" value="HisKA"/>
    <property type="match status" value="1"/>
</dbReference>
<dbReference type="InterPro" id="IPR036890">
    <property type="entry name" value="HATPase_C_sf"/>
</dbReference>
<evidence type="ECO:0000313" key="9">
    <source>
        <dbReference type="Proteomes" id="UP001576784"/>
    </source>
</evidence>
<keyword evidence="3" id="KW-0597">Phosphoprotein</keyword>
<evidence type="ECO:0000259" key="7">
    <source>
        <dbReference type="PROSITE" id="PS50109"/>
    </source>
</evidence>
<dbReference type="EC" id="2.7.13.3" evidence="2"/>
<dbReference type="InterPro" id="IPR003661">
    <property type="entry name" value="HisK_dim/P_dom"/>
</dbReference>
<dbReference type="GO" id="GO:0016301">
    <property type="term" value="F:kinase activity"/>
    <property type="evidence" value="ECO:0007669"/>
    <property type="project" value="UniProtKB-KW"/>
</dbReference>
<dbReference type="PANTHER" id="PTHR43547:SF2">
    <property type="entry name" value="HYBRID SIGNAL TRANSDUCTION HISTIDINE KINASE C"/>
    <property type="match status" value="1"/>
</dbReference>
<reference evidence="8 9" key="1">
    <citation type="submission" date="2024-09" db="EMBL/GenBank/DDBJ databases">
        <title>Floridaenema gen nov. (Aerosakkonemataceae, Aerosakkonematales ord. nov., Cyanobacteria) from benthic tropical and subtropical fresh waters, with the description of four new species.</title>
        <authorList>
            <person name="Moretto J.A."/>
            <person name="Berthold D.E."/>
            <person name="Lefler F.W."/>
            <person name="Huang I.-S."/>
            <person name="Laughinghouse H. IV."/>
        </authorList>
    </citation>
    <scope>NUCLEOTIDE SEQUENCE [LARGE SCALE GENOMIC DNA]</scope>
    <source>
        <strain evidence="8 9">BLCC-F50</strain>
    </source>
</reference>